<organism evidence="1 2">
    <name type="scientific">Corchorus olitorius</name>
    <dbReference type="NCBI Taxonomy" id="93759"/>
    <lineage>
        <taxon>Eukaryota</taxon>
        <taxon>Viridiplantae</taxon>
        <taxon>Streptophyta</taxon>
        <taxon>Embryophyta</taxon>
        <taxon>Tracheophyta</taxon>
        <taxon>Spermatophyta</taxon>
        <taxon>Magnoliopsida</taxon>
        <taxon>eudicotyledons</taxon>
        <taxon>Gunneridae</taxon>
        <taxon>Pentapetalae</taxon>
        <taxon>rosids</taxon>
        <taxon>malvids</taxon>
        <taxon>Malvales</taxon>
        <taxon>Malvaceae</taxon>
        <taxon>Grewioideae</taxon>
        <taxon>Apeibeae</taxon>
        <taxon>Corchorus</taxon>
    </lineage>
</organism>
<keyword evidence="2" id="KW-1185">Reference proteome</keyword>
<accession>A0A1R3KVX9</accession>
<comment type="caution">
    <text evidence="1">The sequence shown here is derived from an EMBL/GenBank/DDBJ whole genome shotgun (WGS) entry which is preliminary data.</text>
</comment>
<proteinExistence type="predicted"/>
<reference evidence="2" key="1">
    <citation type="submission" date="2013-09" db="EMBL/GenBank/DDBJ databases">
        <title>Corchorus olitorius genome sequencing.</title>
        <authorList>
            <person name="Alam M."/>
            <person name="Haque M.S."/>
            <person name="Islam M.S."/>
            <person name="Emdad E.M."/>
            <person name="Islam M.M."/>
            <person name="Ahmed B."/>
            <person name="Halim A."/>
            <person name="Hossen Q.M.M."/>
            <person name="Hossain M.Z."/>
            <person name="Ahmed R."/>
            <person name="Khan M.M."/>
            <person name="Islam R."/>
            <person name="Rashid M.M."/>
            <person name="Khan S.A."/>
            <person name="Rahman M.S."/>
            <person name="Alam M."/>
            <person name="Yahiya A.S."/>
            <person name="Khan M.S."/>
            <person name="Azam M.S."/>
            <person name="Haque T."/>
            <person name="Lashkar M.Z.H."/>
            <person name="Akhand A.I."/>
            <person name="Morshed G."/>
            <person name="Roy S."/>
            <person name="Uddin K.S."/>
            <person name="Rabeya T."/>
            <person name="Hossain A.S."/>
            <person name="Chowdhury A."/>
            <person name="Snigdha A.R."/>
            <person name="Mortoza M.S."/>
            <person name="Matin S.A."/>
            <person name="Hoque S.M.E."/>
            <person name="Islam M.K."/>
            <person name="Roy D.K."/>
            <person name="Haider R."/>
            <person name="Moosa M.M."/>
            <person name="Elias S.M."/>
            <person name="Hasan A.M."/>
            <person name="Jahan S."/>
            <person name="Shafiuddin M."/>
            <person name="Mahmood N."/>
            <person name="Shommy N.S."/>
        </authorList>
    </citation>
    <scope>NUCLEOTIDE SEQUENCE [LARGE SCALE GENOMIC DNA]</scope>
    <source>
        <strain evidence="2">cv. O-4</strain>
    </source>
</reference>
<gene>
    <name evidence="1" type="ORF">COLO4_03937</name>
</gene>
<sequence length="35" mass="3979">MNFSLRAAALADLDHLTTWQALRSWIGDIQYPAEC</sequence>
<dbReference type="Proteomes" id="UP000187203">
    <property type="component" value="Unassembled WGS sequence"/>
</dbReference>
<name>A0A1R3KVX9_9ROSI</name>
<evidence type="ECO:0000313" key="2">
    <source>
        <dbReference type="Proteomes" id="UP000187203"/>
    </source>
</evidence>
<dbReference type="EMBL" id="AWUE01010831">
    <property type="protein sequence ID" value="OMP11251.1"/>
    <property type="molecule type" value="Genomic_DNA"/>
</dbReference>
<evidence type="ECO:0000313" key="1">
    <source>
        <dbReference type="EMBL" id="OMP11251.1"/>
    </source>
</evidence>
<dbReference type="AlphaFoldDB" id="A0A1R3KVX9"/>
<protein>
    <submittedName>
        <fullName evidence="1">Uncharacterized protein</fullName>
    </submittedName>
</protein>